<organism evidence="2 3">
    <name type="scientific">Caballeronia telluris</name>
    <dbReference type="NCBI Taxonomy" id="326475"/>
    <lineage>
        <taxon>Bacteria</taxon>
        <taxon>Pseudomonadati</taxon>
        <taxon>Pseudomonadota</taxon>
        <taxon>Betaproteobacteria</taxon>
        <taxon>Burkholderiales</taxon>
        <taxon>Burkholderiaceae</taxon>
        <taxon>Caballeronia</taxon>
    </lineage>
</organism>
<dbReference type="SMART" id="SM00418">
    <property type="entry name" value="HTH_ARSR"/>
    <property type="match status" value="1"/>
</dbReference>
<dbReference type="GO" id="GO:0032791">
    <property type="term" value="F:lead ion binding"/>
    <property type="evidence" value="ECO:0007669"/>
    <property type="project" value="TreeGrafter"/>
</dbReference>
<dbReference type="GO" id="GO:0097063">
    <property type="term" value="F:cadmium ion sensor activity"/>
    <property type="evidence" value="ECO:0007669"/>
    <property type="project" value="TreeGrafter"/>
</dbReference>
<dbReference type="GO" id="GO:0003700">
    <property type="term" value="F:DNA-binding transcription factor activity"/>
    <property type="evidence" value="ECO:0007669"/>
    <property type="project" value="InterPro"/>
</dbReference>
<dbReference type="RefSeq" id="WP_087630693.1">
    <property type="nucleotide sequence ID" value="NZ_FCNZ02000008.1"/>
</dbReference>
<dbReference type="Gene3D" id="1.10.10.10">
    <property type="entry name" value="Winged helix-like DNA-binding domain superfamily/Winged helix DNA-binding domain"/>
    <property type="match status" value="1"/>
</dbReference>
<comment type="caution">
    <text evidence="2">The sequence shown here is derived from an EMBL/GenBank/DDBJ whole genome shotgun (WGS) entry which is preliminary data.</text>
</comment>
<dbReference type="InterPro" id="IPR036390">
    <property type="entry name" value="WH_DNA-bd_sf"/>
</dbReference>
<evidence type="ECO:0000313" key="2">
    <source>
        <dbReference type="EMBL" id="SAL47129.1"/>
    </source>
</evidence>
<dbReference type="AlphaFoldDB" id="A0A158HT10"/>
<dbReference type="InterPro" id="IPR036388">
    <property type="entry name" value="WH-like_DNA-bd_sf"/>
</dbReference>
<dbReference type="GO" id="GO:0046686">
    <property type="term" value="P:response to cadmium ion"/>
    <property type="evidence" value="ECO:0007669"/>
    <property type="project" value="TreeGrafter"/>
</dbReference>
<reference evidence="2" key="1">
    <citation type="submission" date="2016-01" db="EMBL/GenBank/DDBJ databases">
        <authorList>
            <person name="Peeters Charlotte."/>
        </authorList>
    </citation>
    <scope>NUCLEOTIDE SEQUENCE</scope>
    <source>
        <strain evidence="2">LMG 22936</strain>
    </source>
</reference>
<dbReference type="PROSITE" id="PS50987">
    <property type="entry name" value="HTH_ARSR_2"/>
    <property type="match status" value="1"/>
</dbReference>
<keyword evidence="3" id="KW-1185">Reference proteome</keyword>
<protein>
    <submittedName>
        <fullName evidence="2">ArsR family transcriptional regulator</fullName>
    </submittedName>
</protein>
<dbReference type="EMBL" id="FCNZ02000008">
    <property type="protein sequence ID" value="SAL47129.1"/>
    <property type="molecule type" value="Genomic_DNA"/>
</dbReference>
<dbReference type="Pfam" id="PF12840">
    <property type="entry name" value="HTH_20"/>
    <property type="match status" value="1"/>
</dbReference>
<proteinExistence type="predicted"/>
<dbReference type="STRING" id="326475.AWB66_02617"/>
<dbReference type="InterPro" id="IPR001845">
    <property type="entry name" value="HTH_ArsR_DNA-bd_dom"/>
</dbReference>
<dbReference type="Proteomes" id="UP000054717">
    <property type="component" value="Unassembled WGS sequence"/>
</dbReference>
<dbReference type="GO" id="GO:0003677">
    <property type="term" value="F:DNA binding"/>
    <property type="evidence" value="ECO:0007669"/>
    <property type="project" value="TreeGrafter"/>
</dbReference>
<gene>
    <name evidence="2" type="ORF">AWB66_02617</name>
</gene>
<dbReference type="InterPro" id="IPR011991">
    <property type="entry name" value="ArsR-like_HTH"/>
</dbReference>
<dbReference type="InterPro" id="IPR052543">
    <property type="entry name" value="HTH_Metal-responsive_Reg"/>
</dbReference>
<accession>A0A158HT10</accession>
<sequence>MTLAHDDPDARARHFPGLSRIGALLADPGRAAMLWSLMDGTARPAGELTMIAGLSPSAASAHLARLTEGGLLALEVSGRHRYYRIATPDIAAAIEALANLAQASAPQRSAPERPPSAVPLDMRYARTCYDHLAGELAVQLFDRMLARRWLAAASRADNGPTTLEPTPEGASEFARLGIDITAQRARRRRFACTCIDWSERRPHLGGALGAAFLDRCAAHGWLEATTKRRVLRVTPSGRAHFERFLADR</sequence>
<dbReference type="PANTHER" id="PTHR39168">
    <property type="entry name" value="TRANSCRIPTIONAL REGULATOR-RELATED"/>
    <property type="match status" value="1"/>
</dbReference>
<dbReference type="CDD" id="cd00090">
    <property type="entry name" value="HTH_ARSR"/>
    <property type="match status" value="1"/>
</dbReference>
<name>A0A158HT10_9BURK</name>
<dbReference type="GO" id="GO:0010288">
    <property type="term" value="P:response to lead ion"/>
    <property type="evidence" value="ECO:0007669"/>
    <property type="project" value="TreeGrafter"/>
</dbReference>
<dbReference type="SUPFAM" id="SSF46785">
    <property type="entry name" value="Winged helix' DNA-binding domain"/>
    <property type="match status" value="1"/>
</dbReference>
<feature type="domain" description="HTH arsR-type" evidence="1">
    <location>
        <begin position="10"/>
        <end position="105"/>
    </location>
</feature>
<evidence type="ECO:0000259" key="1">
    <source>
        <dbReference type="PROSITE" id="PS50987"/>
    </source>
</evidence>
<dbReference type="PANTHER" id="PTHR39168:SF1">
    <property type="entry name" value="TRANSCRIPTIONAL REGULATORY PROTEIN"/>
    <property type="match status" value="1"/>
</dbReference>
<evidence type="ECO:0000313" key="3">
    <source>
        <dbReference type="Proteomes" id="UP000054717"/>
    </source>
</evidence>